<feature type="domain" description="Beta-galactosidase trimerisation" evidence="8">
    <location>
        <begin position="428"/>
        <end position="639"/>
    </location>
</feature>
<dbReference type="InterPro" id="IPR013739">
    <property type="entry name" value="Beta_galactosidase_C"/>
</dbReference>
<feature type="domain" description="Beta-galactosidase C-terminal" evidence="9">
    <location>
        <begin position="653"/>
        <end position="711"/>
    </location>
</feature>
<evidence type="ECO:0000256" key="1">
    <source>
        <dbReference type="ARBA" id="ARBA00001412"/>
    </source>
</evidence>
<evidence type="ECO:0000256" key="5">
    <source>
        <dbReference type="ARBA" id="ARBA00023295"/>
    </source>
</evidence>
<dbReference type="Pfam" id="PF02449">
    <property type="entry name" value="Glyco_hydro_42"/>
    <property type="match status" value="1"/>
</dbReference>
<dbReference type="EC" id="3.2.1.23" evidence="3 6"/>
<dbReference type="EMBL" id="SOFS01000019">
    <property type="protein sequence ID" value="TFC20593.1"/>
    <property type="molecule type" value="Genomic_DNA"/>
</dbReference>
<dbReference type="Pfam" id="PF08532">
    <property type="entry name" value="Glyco_hydro_42M"/>
    <property type="match status" value="1"/>
</dbReference>
<dbReference type="Proteomes" id="UP000297604">
    <property type="component" value="Unassembled WGS sequence"/>
</dbReference>
<dbReference type="InterPro" id="IPR013529">
    <property type="entry name" value="Glyco_hydro_42_N"/>
</dbReference>
<dbReference type="InterPro" id="IPR013780">
    <property type="entry name" value="Glyco_hydro_b"/>
</dbReference>
<dbReference type="PIRSF" id="PIRSF001084">
    <property type="entry name" value="B-galactosidase"/>
    <property type="match status" value="1"/>
</dbReference>
<dbReference type="InterPro" id="IPR013738">
    <property type="entry name" value="Beta_galactosidase_Trimer"/>
</dbReference>
<dbReference type="PANTHER" id="PTHR36447:SF1">
    <property type="entry name" value="BETA-GALACTOSIDASE GANA"/>
    <property type="match status" value="1"/>
</dbReference>
<dbReference type="SUPFAM" id="SSF51445">
    <property type="entry name" value="(Trans)glycosidases"/>
    <property type="match status" value="1"/>
</dbReference>
<evidence type="ECO:0000256" key="3">
    <source>
        <dbReference type="ARBA" id="ARBA00012756"/>
    </source>
</evidence>
<comment type="caution">
    <text evidence="10">The sequence shown here is derived from an EMBL/GenBank/DDBJ whole genome shotgun (WGS) entry which is preliminary data.</text>
</comment>
<organism evidence="10 11">
    <name type="scientific">Cryobacterium glucosi</name>
    <dbReference type="NCBI Taxonomy" id="1259175"/>
    <lineage>
        <taxon>Bacteria</taxon>
        <taxon>Bacillati</taxon>
        <taxon>Actinomycetota</taxon>
        <taxon>Actinomycetes</taxon>
        <taxon>Micrococcales</taxon>
        <taxon>Microbacteriaceae</taxon>
        <taxon>Cryobacterium</taxon>
    </lineage>
</organism>
<accession>A0ABY2IQD1</accession>
<sequence length="717" mass="77472">MSTVSATIAATSTATRWVRWPDAHTLADGTESLASGTARIAYGADYNPEQWPEAVWADDMRLMREAGVNIVSVGIFSWALLQPTIDSWDFGWLDRALDLLHSNGIAVDLATATASPPPWLTEAHPEVLPVNRFGETIWPGGRQQWRPTSPVFRRYALALVEKMAMRYADHPALAMWHISNELGCHNVYDYSDDAAAAFRGWLAGRYGSLVELNRAWGTAFWSQNYSSWSQILPPRLAATHPNPTQQLDFARFSSDALKDYLVAEREILRQATPEVPITTNFMVMGETRGMDYADWADEVDIVSNDHYLLVADPEAFEELSFSANLTGQIAHRAPWFLMEHSTSAVNWQPVNQAKSPGQLRRDSLTHVAHGADAVCFFQWRQSLAGAEKFHSAMLPHAGEDSTVFRRVARFGGDLAGLAEVAGSRTRQARIGILFDWDSWWASELDSHPTELLRYKAEAMTWYTAALANGLQADIIPARSVLHGPGLDGYDLVIAPMLYVVTADLAEALTGYVTGGGHLTVGVFSGIADADDHIHPGGYPGAFRELLGVRAEEFGGLLAGQAVGLSGDLPAGSTGTLLTHDVTVRNDVDVLARFDDGPFPGVPAITGRAVGAGRASFVGTVLDREALVALVGRFAADAGIASPLPSDVRGTVQLAVRETDILEYLFYINHSAHAVTVALTPFDGCLTAVDLGGSTLAAGSLTLPATGVAVLSRPRAGE</sequence>
<proteinExistence type="inferred from homology"/>
<dbReference type="Gene3D" id="3.20.20.80">
    <property type="entry name" value="Glycosidases"/>
    <property type="match status" value="1"/>
</dbReference>
<evidence type="ECO:0000313" key="11">
    <source>
        <dbReference type="Proteomes" id="UP000297604"/>
    </source>
</evidence>
<dbReference type="Gene3D" id="3.40.50.880">
    <property type="match status" value="1"/>
</dbReference>
<evidence type="ECO:0000259" key="9">
    <source>
        <dbReference type="Pfam" id="PF08533"/>
    </source>
</evidence>
<dbReference type="CDD" id="cd03143">
    <property type="entry name" value="A4_beta-galactosidase_middle_domain"/>
    <property type="match status" value="1"/>
</dbReference>
<evidence type="ECO:0000256" key="2">
    <source>
        <dbReference type="ARBA" id="ARBA00005940"/>
    </source>
</evidence>
<dbReference type="SUPFAM" id="SSF52317">
    <property type="entry name" value="Class I glutamine amidotransferase-like"/>
    <property type="match status" value="1"/>
</dbReference>
<feature type="domain" description="Glycoside hydrolase family 42 N-terminal" evidence="7">
    <location>
        <begin position="45"/>
        <end position="415"/>
    </location>
</feature>
<dbReference type="InterPro" id="IPR017853">
    <property type="entry name" value="GH"/>
</dbReference>
<evidence type="ECO:0000259" key="8">
    <source>
        <dbReference type="Pfam" id="PF08532"/>
    </source>
</evidence>
<gene>
    <name evidence="10" type="ORF">E3O46_10375</name>
</gene>
<evidence type="ECO:0000256" key="6">
    <source>
        <dbReference type="PIRNR" id="PIRNR001084"/>
    </source>
</evidence>
<comment type="similarity">
    <text evidence="2 6">Belongs to the glycosyl hydrolase 42 family.</text>
</comment>
<reference evidence="10 11" key="1">
    <citation type="submission" date="2019-03" db="EMBL/GenBank/DDBJ databases">
        <title>Genomics of glacier-inhabiting Cryobacterium strains.</title>
        <authorList>
            <person name="Liu Q."/>
            <person name="Xin Y.-H."/>
        </authorList>
    </citation>
    <scope>NUCLEOTIDE SEQUENCE [LARGE SCALE GENOMIC DNA]</scope>
    <source>
        <strain evidence="10 11">MDB1-5</strain>
    </source>
</reference>
<dbReference type="Pfam" id="PF08533">
    <property type="entry name" value="Glyco_hydro_42C"/>
    <property type="match status" value="1"/>
</dbReference>
<keyword evidence="11" id="KW-1185">Reference proteome</keyword>
<dbReference type="InterPro" id="IPR029062">
    <property type="entry name" value="Class_I_gatase-like"/>
</dbReference>
<evidence type="ECO:0000259" key="7">
    <source>
        <dbReference type="Pfam" id="PF02449"/>
    </source>
</evidence>
<dbReference type="InterPro" id="IPR003476">
    <property type="entry name" value="Glyco_hydro_42"/>
</dbReference>
<comment type="catalytic activity">
    <reaction evidence="1 6">
        <text>Hydrolysis of terminal non-reducing beta-D-galactose residues in beta-D-galactosides.</text>
        <dbReference type="EC" id="3.2.1.23"/>
    </reaction>
</comment>
<name>A0ABY2IQD1_9MICO</name>
<evidence type="ECO:0000313" key="10">
    <source>
        <dbReference type="EMBL" id="TFC20593.1"/>
    </source>
</evidence>
<dbReference type="PANTHER" id="PTHR36447">
    <property type="entry name" value="BETA-GALACTOSIDASE GANA"/>
    <property type="match status" value="1"/>
</dbReference>
<protein>
    <recommendedName>
        <fullName evidence="3 6">Beta-galactosidase</fullName>
        <shortName evidence="6">Beta-gal</shortName>
        <ecNumber evidence="3 6">3.2.1.23</ecNumber>
    </recommendedName>
</protein>
<dbReference type="RefSeq" id="WP_134561652.1">
    <property type="nucleotide sequence ID" value="NZ_SOFS01000019.1"/>
</dbReference>
<evidence type="ECO:0000256" key="4">
    <source>
        <dbReference type="ARBA" id="ARBA00022801"/>
    </source>
</evidence>
<keyword evidence="4 6" id="KW-0378">Hydrolase</keyword>
<dbReference type="Gene3D" id="2.60.40.1180">
    <property type="entry name" value="Golgi alpha-mannosidase II"/>
    <property type="match status" value="1"/>
</dbReference>
<keyword evidence="5 6" id="KW-0326">Glycosidase</keyword>